<keyword evidence="3 5" id="KW-0732">Signal</keyword>
<comment type="function">
    <text evidence="5">Involved in copper resistance.</text>
</comment>
<evidence type="ECO:0000256" key="3">
    <source>
        <dbReference type="ARBA" id="ARBA00022729"/>
    </source>
</evidence>
<dbReference type="GO" id="GO:0005886">
    <property type="term" value="C:plasma membrane"/>
    <property type="evidence" value="ECO:0007669"/>
    <property type="project" value="TreeGrafter"/>
</dbReference>
<dbReference type="InterPro" id="IPR014756">
    <property type="entry name" value="Ig_E-set"/>
</dbReference>
<dbReference type="InterPro" id="IPR032694">
    <property type="entry name" value="CopC/D"/>
</dbReference>
<evidence type="ECO:0000256" key="5">
    <source>
        <dbReference type="RuleBase" id="RU369037"/>
    </source>
</evidence>
<dbReference type="GO" id="GO:0006825">
    <property type="term" value="P:copper ion transport"/>
    <property type="evidence" value="ECO:0007669"/>
    <property type="project" value="InterPro"/>
</dbReference>
<dbReference type="Proteomes" id="UP000219329">
    <property type="component" value="Unassembled WGS sequence"/>
</dbReference>
<sequence length="142" mass="15291">MKKVCILLILQACGGFVMKLIKILKLFQSFACLLILATPVLVSAHTALKESTPDDEATIKAAPGHIDLVFNGPVKLVKLELMGVGHEMPTNFEAQTDAIATYRIETPGMHPGQFTVNWAAIGADGHTITNSFSFLVDPDVAE</sequence>
<reference evidence="7 8" key="1">
    <citation type="submission" date="2017-08" db="EMBL/GenBank/DDBJ databases">
        <title>Fine stratification of microbial communities through a metagenomic profile of the photic zone.</title>
        <authorList>
            <person name="Haro-Moreno J.M."/>
            <person name="Lopez-Perez M."/>
            <person name="De La Torre J."/>
            <person name="Picazo A."/>
            <person name="Camacho A."/>
            <person name="Rodriguez-Valera F."/>
        </authorList>
    </citation>
    <scope>NUCLEOTIDE SEQUENCE [LARGE SCALE GENOMIC DNA]</scope>
    <source>
        <strain evidence="7">MED-G28</strain>
    </source>
</reference>
<protein>
    <recommendedName>
        <fullName evidence="5">Copper resistance protein C</fullName>
    </recommendedName>
</protein>
<evidence type="ECO:0000256" key="2">
    <source>
        <dbReference type="ARBA" id="ARBA00022723"/>
    </source>
</evidence>
<proteinExistence type="inferred from homology"/>
<dbReference type="InterPro" id="IPR014755">
    <property type="entry name" value="Cu-Rt/internalin_Ig-like"/>
</dbReference>
<dbReference type="SUPFAM" id="SSF81296">
    <property type="entry name" value="E set domains"/>
    <property type="match status" value="1"/>
</dbReference>
<comment type="similarity">
    <text evidence="5">Belongs to the CopC family.</text>
</comment>
<dbReference type="GO" id="GO:0005507">
    <property type="term" value="F:copper ion binding"/>
    <property type="evidence" value="ECO:0007669"/>
    <property type="project" value="UniProtKB-UniRule"/>
</dbReference>
<comment type="subcellular location">
    <subcellularLocation>
        <location evidence="1">Cell envelope</location>
    </subcellularLocation>
    <subcellularLocation>
        <location evidence="5">Periplasm</location>
    </subcellularLocation>
</comment>
<accession>A0A2A5WD87</accession>
<evidence type="ECO:0000313" key="7">
    <source>
        <dbReference type="EMBL" id="PDH34207.1"/>
    </source>
</evidence>
<dbReference type="PANTHER" id="PTHR34820:SF4">
    <property type="entry name" value="INNER MEMBRANE PROTEIN YEBZ"/>
    <property type="match status" value="1"/>
</dbReference>
<dbReference type="GO" id="GO:0046688">
    <property type="term" value="P:response to copper ion"/>
    <property type="evidence" value="ECO:0007669"/>
    <property type="project" value="UniProtKB-UniRule"/>
</dbReference>
<dbReference type="GO" id="GO:0030313">
    <property type="term" value="C:cell envelope"/>
    <property type="evidence" value="ECO:0007669"/>
    <property type="project" value="UniProtKB-SubCell"/>
</dbReference>
<feature type="domain" description="CopC" evidence="6">
    <location>
        <begin position="45"/>
        <end position="136"/>
    </location>
</feature>
<dbReference type="InterPro" id="IPR007348">
    <property type="entry name" value="CopC_dom"/>
</dbReference>
<dbReference type="AlphaFoldDB" id="A0A2A5WD87"/>
<evidence type="ECO:0000256" key="4">
    <source>
        <dbReference type="ARBA" id="ARBA00023008"/>
    </source>
</evidence>
<comment type="caution">
    <text evidence="7">The sequence shown here is derived from an EMBL/GenBank/DDBJ whole genome shotgun (WGS) entry which is preliminary data.</text>
</comment>
<gene>
    <name evidence="7" type="ORF">CNF02_05265</name>
</gene>
<keyword evidence="5" id="KW-0574">Periplasm</keyword>
<evidence type="ECO:0000313" key="8">
    <source>
        <dbReference type="Proteomes" id="UP000219329"/>
    </source>
</evidence>
<keyword evidence="4 5" id="KW-0186">Copper</keyword>
<evidence type="ECO:0000259" key="6">
    <source>
        <dbReference type="Pfam" id="PF04234"/>
    </source>
</evidence>
<dbReference type="Gene3D" id="2.60.40.1220">
    <property type="match status" value="1"/>
</dbReference>
<dbReference type="GO" id="GO:0042597">
    <property type="term" value="C:periplasmic space"/>
    <property type="evidence" value="ECO:0007669"/>
    <property type="project" value="UniProtKB-SubCell"/>
</dbReference>
<keyword evidence="2 5" id="KW-0479">Metal-binding</keyword>
<dbReference type="Pfam" id="PF04234">
    <property type="entry name" value="CopC"/>
    <property type="match status" value="1"/>
</dbReference>
<dbReference type="EMBL" id="NTJZ01000004">
    <property type="protein sequence ID" value="PDH34207.1"/>
    <property type="molecule type" value="Genomic_DNA"/>
</dbReference>
<name>A0A2A5WD87_9GAMM</name>
<dbReference type="PANTHER" id="PTHR34820">
    <property type="entry name" value="INNER MEMBRANE PROTEIN YEBZ"/>
    <property type="match status" value="1"/>
</dbReference>
<organism evidence="7 8">
    <name type="scientific">OM182 bacterium MED-G28</name>
    <dbReference type="NCBI Taxonomy" id="1986256"/>
    <lineage>
        <taxon>Bacteria</taxon>
        <taxon>Pseudomonadati</taxon>
        <taxon>Pseudomonadota</taxon>
        <taxon>Gammaproteobacteria</taxon>
        <taxon>OMG group</taxon>
        <taxon>OM182 clade</taxon>
    </lineage>
</organism>
<evidence type="ECO:0000256" key="1">
    <source>
        <dbReference type="ARBA" id="ARBA00004196"/>
    </source>
</evidence>